<dbReference type="OrthoDB" id="1421711at2"/>
<reference evidence="2 3" key="1">
    <citation type="submission" date="2017-06" db="EMBL/GenBank/DDBJ databases">
        <authorList>
            <person name="Kim H.J."/>
            <person name="Triplett B.A."/>
        </authorList>
    </citation>
    <scope>NUCLEOTIDE SEQUENCE [LARGE SCALE GENOMIC DNA]</scope>
    <source>
        <strain evidence="2 3">DSM 25597</strain>
    </source>
</reference>
<dbReference type="EMBL" id="FZNY01000004">
    <property type="protein sequence ID" value="SNR92943.1"/>
    <property type="molecule type" value="Genomic_DNA"/>
</dbReference>
<keyword evidence="3" id="KW-1185">Reference proteome</keyword>
<dbReference type="Proteomes" id="UP000198379">
    <property type="component" value="Unassembled WGS sequence"/>
</dbReference>
<keyword evidence="1" id="KW-0472">Membrane</keyword>
<organism evidence="2 3">
    <name type="scientific">Dokdonia pacifica</name>
    <dbReference type="NCBI Taxonomy" id="1627892"/>
    <lineage>
        <taxon>Bacteria</taxon>
        <taxon>Pseudomonadati</taxon>
        <taxon>Bacteroidota</taxon>
        <taxon>Flavobacteriia</taxon>
        <taxon>Flavobacteriales</taxon>
        <taxon>Flavobacteriaceae</taxon>
        <taxon>Dokdonia</taxon>
    </lineage>
</organism>
<keyword evidence="1" id="KW-1133">Transmembrane helix</keyword>
<proteinExistence type="predicted"/>
<protein>
    <submittedName>
        <fullName evidence="2">Uncharacterized protein</fullName>
    </submittedName>
</protein>
<evidence type="ECO:0000313" key="3">
    <source>
        <dbReference type="Proteomes" id="UP000198379"/>
    </source>
</evidence>
<keyword evidence="1" id="KW-0812">Transmembrane</keyword>
<evidence type="ECO:0000313" key="2">
    <source>
        <dbReference type="EMBL" id="SNR92943.1"/>
    </source>
</evidence>
<feature type="transmembrane region" description="Helical" evidence="1">
    <location>
        <begin position="177"/>
        <end position="195"/>
    </location>
</feature>
<sequence length="200" mass="22226">MNTTRYIGLGQNRIDYIVYHNIAEAQKLLYDAGFESPESPDDLVEAIKELVRKQGRTVIEALLKIHPDKKAILSIEGVSKVCENCKTKLSDTKKSGCGSCKKAATLKEDDFISDPDSLEPSARLQVLIGKHKGTSNKGELEKEIEQLWNSLRTTSPKQPLAEETIPTNYNLLTKKELCVYASIFGIGVLMGWGFSYSKNS</sequence>
<evidence type="ECO:0000256" key="1">
    <source>
        <dbReference type="SAM" id="Phobius"/>
    </source>
</evidence>
<accession>A0A239ADG6</accession>
<dbReference type="RefSeq" id="WP_089372106.1">
    <property type="nucleotide sequence ID" value="NZ_BMEP01000007.1"/>
</dbReference>
<dbReference type="AlphaFoldDB" id="A0A239ADG6"/>
<gene>
    <name evidence="2" type="ORF">SAMN06265376_104302</name>
</gene>
<name>A0A239ADG6_9FLAO</name>